<evidence type="ECO:0000313" key="3">
    <source>
        <dbReference type="Proteomes" id="UP001592528"/>
    </source>
</evidence>
<evidence type="ECO:0000256" key="1">
    <source>
        <dbReference type="SAM" id="MobiDB-lite"/>
    </source>
</evidence>
<gene>
    <name evidence="2" type="ORF">ACEZDJ_40590</name>
</gene>
<evidence type="ECO:0000313" key="2">
    <source>
        <dbReference type="EMBL" id="MFC1407591.1"/>
    </source>
</evidence>
<comment type="caution">
    <text evidence="2">The sequence shown here is derived from an EMBL/GenBank/DDBJ whole genome shotgun (WGS) entry which is preliminary data.</text>
</comment>
<reference evidence="2 3" key="1">
    <citation type="submission" date="2024-09" db="EMBL/GenBank/DDBJ databases">
        <authorList>
            <person name="Lee S.D."/>
        </authorList>
    </citation>
    <scope>NUCLEOTIDE SEQUENCE [LARGE SCALE GENOMIC DNA]</scope>
    <source>
        <strain evidence="2 3">N1-5</strain>
    </source>
</reference>
<sequence length="393" mass="43008">MDTLVAFGAVSAPAASKPTTTCTRGPSKGRTGKKPATKREAAAVVRKALFGYDASLIIARDPRHDGAPLPNASANPDVIPALFLAMSIEKPSVTPGLVALEALCRVDPRFPRAKLAGDRACNDQKPENFQLPIRALGYDPVYDYAKDNLGLQGGVEGAILVEGTWYCPSMPKPLISATADLIAEIIDKETWVKRIAARTAYRLMPKELPDAEGHQRMMCPAEAGRAQCPLKPHTMGRGIHLPLVDPEPIPTGVRKICRQRSITVPPESGANLWQPLEYGGIDWQRVYFRLRNSIEGGNGHAKDLLNEDIESAGTRRIRGIAAQGILLAFQLAHANLRKLANWAAAVALNDERPHQRPSRHRQTKDLGSWTPPDTSTNPHRHRKRPRPDAPRRG</sequence>
<feature type="region of interest" description="Disordered" evidence="1">
    <location>
        <begin position="351"/>
        <end position="393"/>
    </location>
</feature>
<dbReference type="RefSeq" id="WP_157624194.1">
    <property type="nucleotide sequence ID" value="NZ_JBHEZZ010000052.1"/>
</dbReference>
<name>A0ABV6V1L0_9ACTN</name>
<protein>
    <recommendedName>
        <fullName evidence="4">Transposase DDE domain-containing protein</fullName>
    </recommendedName>
</protein>
<organism evidence="2 3">
    <name type="scientific">Streptacidiphilus cavernicola</name>
    <dbReference type="NCBI Taxonomy" id="3342716"/>
    <lineage>
        <taxon>Bacteria</taxon>
        <taxon>Bacillati</taxon>
        <taxon>Actinomycetota</taxon>
        <taxon>Actinomycetes</taxon>
        <taxon>Kitasatosporales</taxon>
        <taxon>Streptomycetaceae</taxon>
        <taxon>Streptacidiphilus</taxon>
    </lineage>
</organism>
<dbReference type="EMBL" id="JBHEZZ010000052">
    <property type="protein sequence ID" value="MFC1407591.1"/>
    <property type="molecule type" value="Genomic_DNA"/>
</dbReference>
<proteinExistence type="predicted"/>
<keyword evidence="3" id="KW-1185">Reference proteome</keyword>
<accession>A0ABV6V1L0</accession>
<dbReference type="Proteomes" id="UP001592528">
    <property type="component" value="Unassembled WGS sequence"/>
</dbReference>
<evidence type="ECO:0008006" key="4">
    <source>
        <dbReference type="Google" id="ProtNLM"/>
    </source>
</evidence>
<feature type="region of interest" description="Disordered" evidence="1">
    <location>
        <begin position="15"/>
        <end position="38"/>
    </location>
</feature>